<dbReference type="SMR" id="A2EG55"/>
<dbReference type="Proteomes" id="UP000001542">
    <property type="component" value="Unassembled WGS sequence"/>
</dbReference>
<reference evidence="2" key="1">
    <citation type="submission" date="2006-10" db="EMBL/GenBank/DDBJ databases">
        <authorList>
            <person name="Amadeo P."/>
            <person name="Zhao Q."/>
            <person name="Wortman J."/>
            <person name="Fraser-Liggett C."/>
            <person name="Carlton J."/>
        </authorList>
    </citation>
    <scope>NUCLEOTIDE SEQUENCE</scope>
    <source>
        <strain evidence="2">G3</strain>
    </source>
</reference>
<dbReference type="CDD" id="cd02961">
    <property type="entry name" value="PDI_a_family"/>
    <property type="match status" value="1"/>
</dbReference>
<dbReference type="InterPro" id="IPR036249">
    <property type="entry name" value="Thioredoxin-like_sf"/>
</dbReference>
<dbReference type="EMBL" id="DS113380">
    <property type="protein sequence ID" value="EAY08331.1"/>
    <property type="molecule type" value="Genomic_DNA"/>
</dbReference>
<keyword evidence="3" id="KW-1185">Reference proteome</keyword>
<dbReference type="RefSeq" id="XP_001320554.1">
    <property type="nucleotide sequence ID" value="XM_001320519.1"/>
</dbReference>
<organism evidence="2 3">
    <name type="scientific">Trichomonas vaginalis (strain ATCC PRA-98 / G3)</name>
    <dbReference type="NCBI Taxonomy" id="412133"/>
    <lineage>
        <taxon>Eukaryota</taxon>
        <taxon>Metamonada</taxon>
        <taxon>Parabasalia</taxon>
        <taxon>Trichomonadida</taxon>
        <taxon>Trichomonadidae</taxon>
        <taxon>Trichomonas</taxon>
    </lineage>
</organism>
<dbReference type="OrthoDB" id="72053at2759"/>
<dbReference type="AlphaFoldDB" id="A2EG55"/>
<proteinExistence type="predicted"/>
<protein>
    <recommendedName>
        <fullName evidence="1">Thioredoxin domain-containing protein</fullName>
    </recommendedName>
</protein>
<accession>A2EG55</accession>
<dbReference type="SUPFAM" id="SSF52833">
    <property type="entry name" value="Thioredoxin-like"/>
    <property type="match status" value="1"/>
</dbReference>
<name>A2EG55_TRIV3</name>
<dbReference type="InterPro" id="IPR013766">
    <property type="entry name" value="Thioredoxin_domain"/>
</dbReference>
<dbReference type="Gene3D" id="3.40.30.10">
    <property type="entry name" value="Glutaredoxin"/>
    <property type="match status" value="1"/>
</dbReference>
<dbReference type="InParanoid" id="A2EG55"/>
<gene>
    <name evidence="2" type="ORF">TVAG_352530</name>
</gene>
<evidence type="ECO:0000313" key="2">
    <source>
        <dbReference type="EMBL" id="EAY08331.1"/>
    </source>
</evidence>
<evidence type="ECO:0000313" key="3">
    <source>
        <dbReference type="Proteomes" id="UP000001542"/>
    </source>
</evidence>
<dbReference type="KEGG" id="tva:4766230"/>
<dbReference type="Pfam" id="PF00085">
    <property type="entry name" value="Thioredoxin"/>
    <property type="match status" value="1"/>
</dbReference>
<dbReference type="VEuPathDB" id="TrichDB:TVAG_352530"/>
<dbReference type="VEuPathDB" id="TrichDB:TVAGG3_0133400"/>
<feature type="domain" description="Thioredoxin" evidence="1">
    <location>
        <begin position="31"/>
        <end position="96"/>
    </location>
</feature>
<evidence type="ECO:0000259" key="1">
    <source>
        <dbReference type="Pfam" id="PF00085"/>
    </source>
</evidence>
<sequence>MMFSLFTASAFSSVQFNEHVLHLTSLPPNDENTYAVMIHTESCPHCVRLAPTWNHAAELGAGSAIFADLNCHENRTACESIATDQVPRILLFKNKVINEYPKMLPQVTLSIVEWVSSFMIPDFLEVTKENYTQIVGENAAILFSDKRPMSWVSSANYYNDKKVKFVISSDKELFNELKLPKYPGVYAKVGNEYKLYTGKVNSIPVKEFLDSQFNVKQDNKEL</sequence>
<reference evidence="2" key="2">
    <citation type="journal article" date="2007" name="Science">
        <title>Draft genome sequence of the sexually transmitted pathogen Trichomonas vaginalis.</title>
        <authorList>
            <person name="Carlton J.M."/>
            <person name="Hirt R.P."/>
            <person name="Silva J.C."/>
            <person name="Delcher A.L."/>
            <person name="Schatz M."/>
            <person name="Zhao Q."/>
            <person name="Wortman J.R."/>
            <person name="Bidwell S.L."/>
            <person name="Alsmark U.C.M."/>
            <person name="Besteiro S."/>
            <person name="Sicheritz-Ponten T."/>
            <person name="Noel C.J."/>
            <person name="Dacks J.B."/>
            <person name="Foster P.G."/>
            <person name="Simillion C."/>
            <person name="Van de Peer Y."/>
            <person name="Miranda-Saavedra D."/>
            <person name="Barton G.J."/>
            <person name="Westrop G.D."/>
            <person name="Mueller S."/>
            <person name="Dessi D."/>
            <person name="Fiori P.L."/>
            <person name="Ren Q."/>
            <person name="Paulsen I."/>
            <person name="Zhang H."/>
            <person name="Bastida-Corcuera F.D."/>
            <person name="Simoes-Barbosa A."/>
            <person name="Brown M.T."/>
            <person name="Hayes R.D."/>
            <person name="Mukherjee M."/>
            <person name="Okumura C.Y."/>
            <person name="Schneider R."/>
            <person name="Smith A.J."/>
            <person name="Vanacova S."/>
            <person name="Villalvazo M."/>
            <person name="Haas B.J."/>
            <person name="Pertea M."/>
            <person name="Feldblyum T.V."/>
            <person name="Utterback T.R."/>
            <person name="Shu C.L."/>
            <person name="Osoegawa K."/>
            <person name="de Jong P.J."/>
            <person name="Hrdy I."/>
            <person name="Horvathova L."/>
            <person name="Zubacova Z."/>
            <person name="Dolezal P."/>
            <person name="Malik S.B."/>
            <person name="Logsdon J.M. Jr."/>
            <person name="Henze K."/>
            <person name="Gupta A."/>
            <person name="Wang C.C."/>
            <person name="Dunne R.L."/>
            <person name="Upcroft J.A."/>
            <person name="Upcroft P."/>
            <person name="White O."/>
            <person name="Salzberg S.L."/>
            <person name="Tang P."/>
            <person name="Chiu C.-H."/>
            <person name="Lee Y.-S."/>
            <person name="Embley T.M."/>
            <person name="Coombs G.H."/>
            <person name="Mottram J.C."/>
            <person name="Tachezy J."/>
            <person name="Fraser-Liggett C.M."/>
            <person name="Johnson P.J."/>
        </authorList>
    </citation>
    <scope>NUCLEOTIDE SEQUENCE [LARGE SCALE GENOMIC DNA]</scope>
    <source>
        <strain evidence="2">G3</strain>
    </source>
</reference>